<evidence type="ECO:0000313" key="2">
    <source>
        <dbReference type="Proteomes" id="UP000324705"/>
    </source>
</evidence>
<gene>
    <name evidence="1" type="ORF">TRITD_2Bv1G163950</name>
</gene>
<keyword evidence="2" id="KW-1185">Reference proteome</keyword>
<dbReference type="EMBL" id="LT934114">
    <property type="protein sequence ID" value="VAH48577.1"/>
    <property type="molecule type" value="Genomic_DNA"/>
</dbReference>
<proteinExistence type="predicted"/>
<name>A0A9R1RP51_TRITD</name>
<evidence type="ECO:0000313" key="1">
    <source>
        <dbReference type="EMBL" id="VAH48577.1"/>
    </source>
</evidence>
<sequence length="95" mass="10611">MASINRSSSFLGIMYDLVAYTSRKNMKYLHYTTYLKESIDLFIRACLIVYTSTQPCIKAQQCTTKTWPVRPVNQDPLAASNDLLGTASMSTSTSS</sequence>
<protein>
    <submittedName>
        <fullName evidence="1">Uncharacterized protein</fullName>
    </submittedName>
</protein>
<dbReference type="AlphaFoldDB" id="A0A9R1RP51"/>
<accession>A0A9R1RP51</accession>
<dbReference type="Gramene" id="TRITD2Bv1G163950.1">
    <property type="protein sequence ID" value="TRITD2Bv1G163950.1"/>
    <property type="gene ID" value="TRITD2Bv1G163950"/>
</dbReference>
<dbReference type="Proteomes" id="UP000324705">
    <property type="component" value="Chromosome 2B"/>
</dbReference>
<organism evidence="1 2">
    <name type="scientific">Triticum turgidum subsp. durum</name>
    <name type="common">Durum wheat</name>
    <name type="synonym">Triticum durum</name>
    <dbReference type="NCBI Taxonomy" id="4567"/>
    <lineage>
        <taxon>Eukaryota</taxon>
        <taxon>Viridiplantae</taxon>
        <taxon>Streptophyta</taxon>
        <taxon>Embryophyta</taxon>
        <taxon>Tracheophyta</taxon>
        <taxon>Spermatophyta</taxon>
        <taxon>Magnoliopsida</taxon>
        <taxon>Liliopsida</taxon>
        <taxon>Poales</taxon>
        <taxon>Poaceae</taxon>
        <taxon>BOP clade</taxon>
        <taxon>Pooideae</taxon>
        <taxon>Triticodae</taxon>
        <taxon>Triticeae</taxon>
        <taxon>Triticinae</taxon>
        <taxon>Triticum</taxon>
    </lineage>
</organism>
<reference evidence="1 2" key="1">
    <citation type="submission" date="2017-09" db="EMBL/GenBank/DDBJ databases">
        <authorList>
            <consortium name="International Durum Wheat Genome Sequencing Consortium (IDWGSC)"/>
            <person name="Milanesi L."/>
        </authorList>
    </citation>
    <scope>NUCLEOTIDE SEQUENCE [LARGE SCALE GENOMIC DNA]</scope>
    <source>
        <strain evidence="2">cv. Svevo</strain>
    </source>
</reference>